<keyword evidence="4" id="KW-1185">Reference proteome</keyword>
<dbReference type="InterPro" id="IPR003594">
    <property type="entry name" value="HATPase_dom"/>
</dbReference>
<gene>
    <name evidence="3" type="ORF">EDE15_0178</name>
</gene>
<dbReference type="InterPro" id="IPR001789">
    <property type="entry name" value="Sig_transdc_resp-reg_receiver"/>
</dbReference>
<accession>A0A3R9QE95</accession>
<evidence type="ECO:0000256" key="1">
    <source>
        <dbReference type="PROSITE-ProRule" id="PRU00169"/>
    </source>
</evidence>
<dbReference type="InterPro" id="IPR011006">
    <property type="entry name" value="CheY-like_superfamily"/>
</dbReference>
<dbReference type="SMART" id="SM00448">
    <property type="entry name" value="REC"/>
    <property type="match status" value="1"/>
</dbReference>
<reference evidence="3 4" key="1">
    <citation type="submission" date="2018-12" db="EMBL/GenBank/DDBJ databases">
        <title>Sequencing of bacterial isolates from soil warming experiment in Harvard Forest, Massachusetts, USA.</title>
        <authorList>
            <person name="Deangelis K."/>
        </authorList>
    </citation>
    <scope>NUCLEOTIDE SEQUENCE [LARGE SCALE GENOMIC DNA]</scope>
    <source>
        <strain evidence="3 4">EB153</strain>
    </source>
</reference>
<dbReference type="EMBL" id="RSDW01000001">
    <property type="protein sequence ID" value="RSL14713.1"/>
    <property type="molecule type" value="Genomic_DNA"/>
</dbReference>
<dbReference type="Proteomes" id="UP000269669">
    <property type="component" value="Unassembled WGS sequence"/>
</dbReference>
<protein>
    <submittedName>
        <fullName evidence="3">Response regulator receiver domain-containing protein</fullName>
    </submittedName>
</protein>
<dbReference type="OrthoDB" id="111340at2"/>
<dbReference type="Pfam" id="PF13581">
    <property type="entry name" value="HATPase_c_2"/>
    <property type="match status" value="1"/>
</dbReference>
<dbReference type="Pfam" id="PF00072">
    <property type="entry name" value="Response_reg"/>
    <property type="match status" value="1"/>
</dbReference>
<dbReference type="AlphaFoldDB" id="A0A3R9QE95"/>
<name>A0A3R9QE95_9BACT</name>
<proteinExistence type="predicted"/>
<dbReference type="CDD" id="cd00156">
    <property type="entry name" value="REC"/>
    <property type="match status" value="1"/>
</dbReference>
<dbReference type="InterPro" id="IPR036890">
    <property type="entry name" value="HATPase_C_sf"/>
</dbReference>
<dbReference type="RefSeq" id="WP_125483543.1">
    <property type="nucleotide sequence ID" value="NZ_RSDW01000001.1"/>
</dbReference>
<dbReference type="SUPFAM" id="SSF55874">
    <property type="entry name" value="ATPase domain of HSP90 chaperone/DNA topoisomerase II/histidine kinase"/>
    <property type="match status" value="1"/>
</dbReference>
<evidence type="ECO:0000313" key="4">
    <source>
        <dbReference type="Proteomes" id="UP000269669"/>
    </source>
</evidence>
<organism evidence="3 4">
    <name type="scientific">Edaphobacter aggregans</name>
    <dbReference type="NCBI Taxonomy" id="570835"/>
    <lineage>
        <taxon>Bacteria</taxon>
        <taxon>Pseudomonadati</taxon>
        <taxon>Acidobacteriota</taxon>
        <taxon>Terriglobia</taxon>
        <taxon>Terriglobales</taxon>
        <taxon>Acidobacteriaceae</taxon>
        <taxon>Edaphobacter</taxon>
    </lineage>
</organism>
<feature type="domain" description="Response regulatory" evidence="2">
    <location>
        <begin position="3"/>
        <end position="117"/>
    </location>
</feature>
<dbReference type="PROSITE" id="PS50110">
    <property type="entry name" value="RESPONSE_REGULATORY"/>
    <property type="match status" value="1"/>
</dbReference>
<dbReference type="Gene3D" id="3.40.50.2300">
    <property type="match status" value="1"/>
</dbReference>
<evidence type="ECO:0000313" key="3">
    <source>
        <dbReference type="EMBL" id="RSL14713.1"/>
    </source>
</evidence>
<sequence>MSRVLVIGDHNHVSREIGDALTAASFPMEYSAGHADALHRLRARSFGVVITNPDSSLDEGLALLEEMRAIRPGVKCIVLAQHSTPDEVIAALRARVFACFTPPFDSGEIVNLARSAASDNEWREDIHVLSARPGWVSVRVNCRLITAERLLTFAKELSTQLPEDTRWEMMQALREILMNAMEHGAAFNPEQVIEVTGVRTGRAYVFYVRDPGSGFRRESLSHAAVADSSQDPTAHIVLREEEGMRPGGFGLLVAAGTVDELIYSEIGNEVLLIKYLDSGSA</sequence>
<evidence type="ECO:0000259" key="2">
    <source>
        <dbReference type="PROSITE" id="PS50110"/>
    </source>
</evidence>
<dbReference type="GO" id="GO:0000160">
    <property type="term" value="P:phosphorelay signal transduction system"/>
    <property type="evidence" value="ECO:0007669"/>
    <property type="project" value="InterPro"/>
</dbReference>
<comment type="caution">
    <text evidence="3">The sequence shown here is derived from an EMBL/GenBank/DDBJ whole genome shotgun (WGS) entry which is preliminary data.</text>
</comment>
<dbReference type="CDD" id="cd16936">
    <property type="entry name" value="HATPase_RsbW-like"/>
    <property type="match status" value="1"/>
</dbReference>
<dbReference type="Gene3D" id="3.30.565.10">
    <property type="entry name" value="Histidine kinase-like ATPase, C-terminal domain"/>
    <property type="match status" value="1"/>
</dbReference>
<dbReference type="SUPFAM" id="SSF52172">
    <property type="entry name" value="CheY-like"/>
    <property type="match status" value="1"/>
</dbReference>
<comment type="caution">
    <text evidence="1">Lacks conserved residue(s) required for the propagation of feature annotation.</text>
</comment>